<protein>
    <submittedName>
        <fullName evidence="1">Unannotated protein</fullName>
    </submittedName>
</protein>
<evidence type="ECO:0000313" key="1">
    <source>
        <dbReference type="EMBL" id="CAB4880667.1"/>
    </source>
</evidence>
<organism evidence="1">
    <name type="scientific">freshwater metagenome</name>
    <dbReference type="NCBI Taxonomy" id="449393"/>
    <lineage>
        <taxon>unclassified sequences</taxon>
        <taxon>metagenomes</taxon>
        <taxon>ecological metagenomes</taxon>
    </lineage>
</organism>
<dbReference type="InterPro" id="IPR029035">
    <property type="entry name" value="DHS-like_NAD/FAD-binding_dom"/>
</dbReference>
<dbReference type="EMBL" id="CAFBLR010000136">
    <property type="protein sequence ID" value="CAB4880667.1"/>
    <property type="molecule type" value="Genomic_DNA"/>
</dbReference>
<proteinExistence type="predicted"/>
<dbReference type="AlphaFoldDB" id="A0A6J7EC03"/>
<gene>
    <name evidence="1" type="ORF">UFOPK3417_01338</name>
</gene>
<dbReference type="SUPFAM" id="SSF52467">
    <property type="entry name" value="DHS-like NAD/FAD-binding domain"/>
    <property type="match status" value="1"/>
</dbReference>
<accession>A0A6J7EC03</accession>
<sequence>MNRVVPEAKRHGAQVVIVNGEPTEMDHLATEIIRSGISEVLPLLLTPGG</sequence>
<dbReference type="Gene3D" id="3.40.50.1220">
    <property type="entry name" value="TPP-binding domain"/>
    <property type="match status" value="1"/>
</dbReference>
<name>A0A6J7EC03_9ZZZZ</name>
<reference evidence="1" key="1">
    <citation type="submission" date="2020-05" db="EMBL/GenBank/DDBJ databases">
        <authorList>
            <person name="Chiriac C."/>
            <person name="Salcher M."/>
            <person name="Ghai R."/>
            <person name="Kavagutti S V."/>
        </authorList>
    </citation>
    <scope>NUCLEOTIDE SEQUENCE</scope>
</reference>